<dbReference type="Proteomes" id="UP000663852">
    <property type="component" value="Unassembled WGS sequence"/>
</dbReference>
<gene>
    <name evidence="2" type="ORF">EDS130_LOCUS36247</name>
</gene>
<accession>A0A815LKC9</accession>
<dbReference type="AlphaFoldDB" id="A0A815LKC9"/>
<feature type="compositionally biased region" description="Basic and acidic residues" evidence="1">
    <location>
        <begin position="61"/>
        <end position="72"/>
    </location>
</feature>
<evidence type="ECO:0000313" key="3">
    <source>
        <dbReference type="Proteomes" id="UP000663852"/>
    </source>
</evidence>
<feature type="region of interest" description="Disordered" evidence="1">
    <location>
        <begin position="56"/>
        <end position="78"/>
    </location>
</feature>
<evidence type="ECO:0000256" key="1">
    <source>
        <dbReference type="SAM" id="MobiDB-lite"/>
    </source>
</evidence>
<dbReference type="EMBL" id="CAJNOJ010000333">
    <property type="protein sequence ID" value="CAF1404407.1"/>
    <property type="molecule type" value="Genomic_DNA"/>
</dbReference>
<comment type="caution">
    <text evidence="2">The sequence shown here is derived from an EMBL/GenBank/DDBJ whole genome shotgun (WGS) entry which is preliminary data.</text>
</comment>
<reference evidence="2" key="1">
    <citation type="submission" date="2021-02" db="EMBL/GenBank/DDBJ databases">
        <authorList>
            <person name="Nowell W R."/>
        </authorList>
    </citation>
    <scope>NUCLEOTIDE SEQUENCE</scope>
</reference>
<evidence type="ECO:0000313" key="2">
    <source>
        <dbReference type="EMBL" id="CAF1404407.1"/>
    </source>
</evidence>
<proteinExistence type="predicted"/>
<organism evidence="2 3">
    <name type="scientific">Adineta ricciae</name>
    <name type="common">Rotifer</name>
    <dbReference type="NCBI Taxonomy" id="249248"/>
    <lineage>
        <taxon>Eukaryota</taxon>
        <taxon>Metazoa</taxon>
        <taxon>Spiralia</taxon>
        <taxon>Gnathifera</taxon>
        <taxon>Rotifera</taxon>
        <taxon>Eurotatoria</taxon>
        <taxon>Bdelloidea</taxon>
        <taxon>Adinetida</taxon>
        <taxon>Adinetidae</taxon>
        <taxon>Adineta</taxon>
    </lineage>
</organism>
<sequence length="78" mass="8664">MNQTVGSIFISHTHTLSYRTSSKSINFNGSDEKFEKANDPNVKPSERLDAQFEANKAAAKAAEHHIKAEEHKAKHAQS</sequence>
<name>A0A815LKC9_ADIRI</name>
<protein>
    <submittedName>
        <fullName evidence="2">Uncharacterized protein</fullName>
    </submittedName>
</protein>